<evidence type="ECO:0000313" key="3">
    <source>
        <dbReference type="EMBL" id="PRF60313.1"/>
    </source>
</evidence>
<dbReference type="Proteomes" id="UP000238982">
    <property type="component" value="Unassembled WGS sequence"/>
</dbReference>
<dbReference type="AlphaFoldDB" id="A0A2S9MNS6"/>
<comment type="caution">
    <text evidence="3">The sequence shown here is derived from an EMBL/GenBank/DDBJ whole genome shotgun (WGS) entry which is preliminary data.</text>
</comment>
<gene>
    <name evidence="3" type="ORF">C6Q15_15395</name>
</gene>
<dbReference type="EMBL" id="PVGH01000060">
    <property type="protein sequence ID" value="PRF60313.1"/>
    <property type="molecule type" value="Genomic_DNA"/>
</dbReference>
<feature type="signal peptide" evidence="2">
    <location>
        <begin position="1"/>
        <end position="22"/>
    </location>
</feature>
<dbReference type="RefSeq" id="WP_105795382.1">
    <property type="nucleotide sequence ID" value="NZ_JAGSWF010000026.1"/>
</dbReference>
<evidence type="ECO:0000313" key="4">
    <source>
        <dbReference type="Proteomes" id="UP000238982"/>
    </source>
</evidence>
<reference evidence="3 4" key="1">
    <citation type="submission" date="2018-03" db="EMBL/GenBank/DDBJ databases">
        <authorList>
            <person name="Keele B.F."/>
        </authorList>
    </citation>
    <scope>NUCLEOTIDE SEQUENCE [LARGE SCALE GENOMIC DNA]</scope>
    <source>
        <strain evidence="3 4">AU19729</strain>
    </source>
</reference>
<keyword evidence="2" id="KW-0732">Signal</keyword>
<dbReference type="InterPro" id="IPR009468">
    <property type="entry name" value="DUF1090"/>
</dbReference>
<evidence type="ECO:0000256" key="1">
    <source>
        <dbReference type="SAM" id="MobiDB-lite"/>
    </source>
</evidence>
<proteinExistence type="predicted"/>
<organism evidence="3 4">
    <name type="scientific">Burkholderia multivorans</name>
    <dbReference type="NCBI Taxonomy" id="87883"/>
    <lineage>
        <taxon>Bacteria</taxon>
        <taxon>Pseudomonadati</taxon>
        <taxon>Pseudomonadota</taxon>
        <taxon>Betaproteobacteria</taxon>
        <taxon>Burkholderiales</taxon>
        <taxon>Burkholderiaceae</taxon>
        <taxon>Burkholderia</taxon>
        <taxon>Burkholderia cepacia complex</taxon>
    </lineage>
</organism>
<feature type="region of interest" description="Disordered" evidence="1">
    <location>
        <begin position="71"/>
        <end position="114"/>
    </location>
</feature>
<protein>
    <submittedName>
        <fullName evidence="3">DUF1090 domain-containing protein</fullName>
    </submittedName>
</protein>
<sequence>MKKTLFASLASFTLLAHAAAFAGTQDCQTRANAIQTQLDAAQRFGNTSQAARLKAALAQVQAHCTDAGQAARAERKLHDRQLDVQKARSEVRQAQERMKAAQASGDARKIAKAQQKLADKQDKLLKAMDELRAAQADLAALKG</sequence>
<feature type="compositionally biased region" description="Basic and acidic residues" evidence="1">
    <location>
        <begin position="72"/>
        <end position="99"/>
    </location>
</feature>
<evidence type="ECO:0000256" key="2">
    <source>
        <dbReference type="SAM" id="SignalP"/>
    </source>
</evidence>
<dbReference type="Pfam" id="PF06476">
    <property type="entry name" value="DUF1090"/>
    <property type="match status" value="1"/>
</dbReference>
<feature type="chain" id="PRO_5015680701" evidence="2">
    <location>
        <begin position="23"/>
        <end position="143"/>
    </location>
</feature>
<name>A0A2S9MNS6_9BURK</name>
<accession>A0A2S9MNS6</accession>